<evidence type="ECO:0000256" key="4">
    <source>
        <dbReference type="ARBA" id="ARBA00023136"/>
    </source>
</evidence>
<keyword evidence="2 6" id="KW-0812">Transmembrane</keyword>
<keyword evidence="8" id="KW-1185">Reference proteome</keyword>
<feature type="transmembrane region" description="Helical" evidence="6">
    <location>
        <begin position="283"/>
        <end position="308"/>
    </location>
</feature>
<feature type="compositionally biased region" description="Low complexity" evidence="5">
    <location>
        <begin position="256"/>
        <end position="279"/>
    </location>
</feature>
<sequence>MQSTDLSRSQNDSVFLMFNGTGITVYGSKNSDHGMYAIQLDGMNMTTSDGYSATPSFQQILYSVDNLSSTQVHTLIITNVPSPAEVGSNSTKSSFELDFAVIKTATTGTIYTSIIDDASSVITYTGSNWVRGTPSDDYYGTTRMVSKDSGDFMKFSFSGTSAELYGAVNWDHGNYSVIIDGIQSQNNIFNGSFYGLRPKTSLFMINNLPEGHHEIIVTNLGQGAKGNYFDFDYAVINSTVAPSSSTPTNDVAPIASTTIDSSSSSSSSDSSNSSSTGSSSNHVAAIAGGAVGAIVGLALVIVLACFLFRRKKDTQVDGDRYMSRKDSKVDLNGEEVKPYHSGFNLDSTSAYLDPRPAGAPFYTTSGQSPSASITARETDQSSFPFLTAIPLPPDSQATSYPASTVNRSNTMRSHGPPSTDNSYNTFGVPIPRDRGGASFSRSEGIAEAEETPQAPIPIKPRMTLPGRYQVEGREQDLGPYIPDEEAYQVQGTLPPDYRQATQPP</sequence>
<dbReference type="EMBL" id="KI669459">
    <property type="protein sequence ID" value="OCF61243.1"/>
    <property type="molecule type" value="Genomic_DNA"/>
</dbReference>
<gene>
    <name evidence="7" type="ORF">L486_00889</name>
</gene>
<comment type="subcellular location">
    <subcellularLocation>
        <location evidence="1">Membrane</location>
        <topology evidence="1">Single-pass membrane protein</topology>
    </subcellularLocation>
</comment>
<dbReference type="OrthoDB" id="2563669at2759"/>
<evidence type="ECO:0000313" key="8">
    <source>
        <dbReference type="Proteomes" id="UP000092583"/>
    </source>
</evidence>
<evidence type="ECO:0000256" key="6">
    <source>
        <dbReference type="SAM" id="Phobius"/>
    </source>
</evidence>
<evidence type="ECO:0000256" key="5">
    <source>
        <dbReference type="SAM" id="MobiDB-lite"/>
    </source>
</evidence>
<organism evidence="7 8">
    <name type="scientific">Kwoniella mangroviensis CBS 10435</name>
    <dbReference type="NCBI Taxonomy" id="1331196"/>
    <lineage>
        <taxon>Eukaryota</taxon>
        <taxon>Fungi</taxon>
        <taxon>Dikarya</taxon>
        <taxon>Basidiomycota</taxon>
        <taxon>Agaricomycotina</taxon>
        <taxon>Tremellomycetes</taxon>
        <taxon>Tremellales</taxon>
        <taxon>Cryptococcaceae</taxon>
        <taxon>Kwoniella</taxon>
    </lineage>
</organism>
<evidence type="ECO:0000256" key="1">
    <source>
        <dbReference type="ARBA" id="ARBA00004167"/>
    </source>
</evidence>
<feature type="compositionally biased region" description="Polar residues" evidence="5">
    <location>
        <begin position="395"/>
        <end position="425"/>
    </location>
</feature>
<dbReference type="GO" id="GO:0071944">
    <property type="term" value="C:cell periphery"/>
    <property type="evidence" value="ECO:0007669"/>
    <property type="project" value="UniProtKB-ARBA"/>
</dbReference>
<proteinExistence type="predicted"/>
<dbReference type="AlphaFoldDB" id="A0A1B9J0F5"/>
<evidence type="ECO:0000256" key="2">
    <source>
        <dbReference type="ARBA" id="ARBA00022692"/>
    </source>
</evidence>
<dbReference type="InterPro" id="IPR051694">
    <property type="entry name" value="Immunoregulatory_rcpt-like"/>
</dbReference>
<name>A0A1B9J0F5_9TREE</name>
<reference evidence="8" key="2">
    <citation type="submission" date="2013-12" db="EMBL/GenBank/DDBJ databases">
        <title>Evolution of pathogenesis and genome organization in the Tremellales.</title>
        <authorList>
            <person name="Cuomo C."/>
            <person name="Litvintseva A."/>
            <person name="Heitman J."/>
            <person name="Chen Y."/>
            <person name="Sun S."/>
            <person name="Springer D."/>
            <person name="Dromer F."/>
            <person name="Young S."/>
            <person name="Zeng Q."/>
            <person name="Chapman S."/>
            <person name="Gujja S."/>
            <person name="Saif S."/>
            <person name="Birren B."/>
        </authorList>
    </citation>
    <scope>NUCLEOTIDE SEQUENCE [LARGE SCALE GENOMIC DNA]</scope>
    <source>
        <strain evidence="8">CBS 10435</strain>
    </source>
</reference>
<feature type="region of interest" description="Disordered" evidence="5">
    <location>
        <begin position="242"/>
        <end position="279"/>
    </location>
</feature>
<dbReference type="PANTHER" id="PTHR15549">
    <property type="entry name" value="PAIRED IMMUNOGLOBULIN-LIKE TYPE 2 RECEPTOR"/>
    <property type="match status" value="1"/>
</dbReference>
<evidence type="ECO:0000313" key="7">
    <source>
        <dbReference type="EMBL" id="OCF61243.1"/>
    </source>
</evidence>
<dbReference type="GO" id="GO:0016020">
    <property type="term" value="C:membrane"/>
    <property type="evidence" value="ECO:0007669"/>
    <property type="project" value="UniProtKB-SubCell"/>
</dbReference>
<keyword evidence="4 6" id="KW-0472">Membrane</keyword>
<accession>A0A1B9J0F5</accession>
<feature type="region of interest" description="Disordered" evidence="5">
    <location>
        <begin position="475"/>
        <end position="504"/>
    </location>
</feature>
<protein>
    <submittedName>
        <fullName evidence="7">Uncharacterized protein</fullName>
    </submittedName>
</protein>
<evidence type="ECO:0000256" key="3">
    <source>
        <dbReference type="ARBA" id="ARBA00022989"/>
    </source>
</evidence>
<feature type="region of interest" description="Disordered" evidence="5">
    <location>
        <begin position="394"/>
        <end position="462"/>
    </location>
</feature>
<keyword evidence="3 6" id="KW-1133">Transmembrane helix</keyword>
<dbReference type="Proteomes" id="UP000092583">
    <property type="component" value="Unassembled WGS sequence"/>
</dbReference>
<reference evidence="7 8" key="1">
    <citation type="submission" date="2013-07" db="EMBL/GenBank/DDBJ databases">
        <title>The Genome Sequence of Kwoniella mangroviensis CBS10435.</title>
        <authorList>
            <consortium name="The Broad Institute Genome Sequencing Platform"/>
            <person name="Cuomo C."/>
            <person name="Litvintseva A."/>
            <person name="Chen Y."/>
            <person name="Heitman J."/>
            <person name="Sun S."/>
            <person name="Springer D."/>
            <person name="Dromer F."/>
            <person name="Young S.K."/>
            <person name="Zeng Q."/>
            <person name="Gargeya S."/>
            <person name="Fitzgerald M."/>
            <person name="Abouelleil A."/>
            <person name="Alvarado L."/>
            <person name="Berlin A.M."/>
            <person name="Chapman S.B."/>
            <person name="Dewar J."/>
            <person name="Goldberg J."/>
            <person name="Griggs A."/>
            <person name="Gujja S."/>
            <person name="Hansen M."/>
            <person name="Howarth C."/>
            <person name="Imamovic A."/>
            <person name="Larimer J."/>
            <person name="McCowan C."/>
            <person name="Murphy C."/>
            <person name="Pearson M."/>
            <person name="Priest M."/>
            <person name="Roberts A."/>
            <person name="Saif S."/>
            <person name="Shea T."/>
            <person name="Sykes S."/>
            <person name="Wortman J."/>
            <person name="Nusbaum C."/>
            <person name="Birren B."/>
        </authorList>
    </citation>
    <scope>NUCLEOTIDE SEQUENCE [LARGE SCALE GENOMIC DNA]</scope>
    <source>
        <strain evidence="7 8">CBS 10435</strain>
    </source>
</reference>
<dbReference type="Gene3D" id="2.60.120.260">
    <property type="entry name" value="Galactose-binding domain-like"/>
    <property type="match status" value="2"/>
</dbReference>
<dbReference type="STRING" id="1331196.A0A1B9J0F5"/>